<dbReference type="EMBL" id="BMCP01000003">
    <property type="protein sequence ID" value="GGE49011.1"/>
    <property type="molecule type" value="Genomic_DNA"/>
</dbReference>
<dbReference type="RefSeq" id="WP_188410396.1">
    <property type="nucleotide sequence ID" value="NZ_BMCP01000003.1"/>
</dbReference>
<organism evidence="1 2">
    <name type="scientific">Agaricicola taiwanensis</name>
    <dbReference type="NCBI Taxonomy" id="591372"/>
    <lineage>
        <taxon>Bacteria</taxon>
        <taxon>Pseudomonadati</taxon>
        <taxon>Pseudomonadota</taxon>
        <taxon>Alphaproteobacteria</taxon>
        <taxon>Rhodobacterales</taxon>
        <taxon>Paracoccaceae</taxon>
        <taxon>Agaricicola</taxon>
    </lineage>
</organism>
<reference evidence="1" key="1">
    <citation type="journal article" date="2014" name="Int. J. Syst. Evol. Microbiol.">
        <title>Complete genome sequence of Corynebacterium casei LMG S-19264T (=DSM 44701T), isolated from a smear-ripened cheese.</title>
        <authorList>
            <consortium name="US DOE Joint Genome Institute (JGI-PGF)"/>
            <person name="Walter F."/>
            <person name="Albersmeier A."/>
            <person name="Kalinowski J."/>
            <person name="Ruckert C."/>
        </authorList>
    </citation>
    <scope>NUCLEOTIDE SEQUENCE</scope>
    <source>
        <strain evidence="1">CCM 7684</strain>
    </source>
</reference>
<dbReference type="AlphaFoldDB" id="A0A8J3DZU0"/>
<keyword evidence="2" id="KW-1185">Reference proteome</keyword>
<protein>
    <submittedName>
        <fullName evidence="1">Uncharacterized protein</fullName>
    </submittedName>
</protein>
<comment type="caution">
    <text evidence="1">The sequence shown here is derived from an EMBL/GenBank/DDBJ whole genome shotgun (WGS) entry which is preliminary data.</text>
</comment>
<reference evidence="1" key="2">
    <citation type="submission" date="2020-09" db="EMBL/GenBank/DDBJ databases">
        <authorList>
            <person name="Sun Q."/>
            <person name="Sedlacek I."/>
        </authorList>
    </citation>
    <scope>NUCLEOTIDE SEQUENCE</scope>
    <source>
        <strain evidence="1">CCM 7684</strain>
    </source>
</reference>
<name>A0A8J3DZU0_9RHOB</name>
<gene>
    <name evidence="1" type="ORF">GCM10007276_27660</name>
</gene>
<proteinExistence type="predicted"/>
<dbReference type="Proteomes" id="UP000602745">
    <property type="component" value="Unassembled WGS sequence"/>
</dbReference>
<evidence type="ECO:0000313" key="2">
    <source>
        <dbReference type="Proteomes" id="UP000602745"/>
    </source>
</evidence>
<sequence length="81" mass="9102">MPQIWLTYEEAGDLFGCDASTARDRAIASGYARRKCSDGQTRIKLSLSAAHDYMMAYANRPESQMLPAHPAVPRERDRTLN</sequence>
<accession>A0A8J3DZU0</accession>
<evidence type="ECO:0000313" key="1">
    <source>
        <dbReference type="EMBL" id="GGE49011.1"/>
    </source>
</evidence>